<evidence type="ECO:0000313" key="2">
    <source>
        <dbReference type="Proteomes" id="UP001652620"/>
    </source>
</evidence>
<dbReference type="GeneID" id="105233333"/>
<dbReference type="Proteomes" id="UP001652620">
    <property type="component" value="Chromosome 4"/>
</dbReference>
<protein>
    <submittedName>
        <fullName evidence="3">Uncharacterized protein LOC105233333</fullName>
    </submittedName>
</protein>
<gene>
    <name evidence="3" type="primary">LOC105233333</name>
</gene>
<reference evidence="3" key="1">
    <citation type="submission" date="2025-08" db="UniProtKB">
        <authorList>
            <consortium name="RefSeq"/>
        </authorList>
    </citation>
    <scope>IDENTIFICATION</scope>
    <source>
        <tissue evidence="3">Adult</tissue>
    </source>
</reference>
<dbReference type="PANTHER" id="PTHR20898:SF0">
    <property type="entry name" value="DAEDALUS ON 3-RELATED"/>
    <property type="match status" value="1"/>
</dbReference>
<keyword evidence="1" id="KW-0732">Signal</keyword>
<dbReference type="KEGG" id="bdr:105233333"/>
<evidence type="ECO:0000256" key="1">
    <source>
        <dbReference type="SAM" id="SignalP"/>
    </source>
</evidence>
<dbReference type="Pfam" id="PF06477">
    <property type="entry name" value="DUF1091"/>
    <property type="match status" value="1"/>
</dbReference>
<dbReference type="OrthoDB" id="7859583at2759"/>
<dbReference type="AlphaFoldDB" id="A0A6I9VRT9"/>
<keyword evidence="2" id="KW-1185">Reference proteome</keyword>
<evidence type="ECO:0000313" key="3">
    <source>
        <dbReference type="RefSeq" id="XP_011213689.1"/>
    </source>
</evidence>
<dbReference type="RefSeq" id="XP_011213689.1">
    <property type="nucleotide sequence ID" value="XM_011215387.2"/>
</dbReference>
<name>A0A6I9VRT9_BACDO</name>
<sequence length="194" mass="22406">MGYKVLLLLVADALIYAQVHGWIVYKTTKIECFPNARYIRNATCGIKAINRYRSHTNMESDIVNRLRNVSLNLQVFQRNSANRFKPFLVNVTANLCSILDKRNFPAYTTIVMNILKEVSNVNHSCPFTKRLIVKNLYVDEKFMPIVPPLGLYKIDFHFLEGYPYDDVGTVILYIQVTDVKEFKSRTKAPKVKGH</sequence>
<dbReference type="InterPro" id="IPR010512">
    <property type="entry name" value="DUF1091"/>
</dbReference>
<dbReference type="OMA" id="CFMIMPL"/>
<feature type="signal peptide" evidence="1">
    <location>
        <begin position="1"/>
        <end position="21"/>
    </location>
</feature>
<accession>A0A6I9VRT9</accession>
<proteinExistence type="predicted"/>
<dbReference type="PANTHER" id="PTHR20898">
    <property type="entry name" value="DAEDALUS ON 3-RELATED-RELATED"/>
    <property type="match status" value="1"/>
</dbReference>
<dbReference type="SMART" id="SM00697">
    <property type="entry name" value="DM8"/>
    <property type="match status" value="1"/>
</dbReference>
<dbReference type="InParanoid" id="A0A6I9VRT9"/>
<feature type="chain" id="PRO_5027098660" evidence="1">
    <location>
        <begin position="22"/>
        <end position="194"/>
    </location>
</feature>
<organism evidence="2 3">
    <name type="scientific">Bactrocera dorsalis</name>
    <name type="common">Oriental fruit fly</name>
    <name type="synonym">Dacus dorsalis</name>
    <dbReference type="NCBI Taxonomy" id="27457"/>
    <lineage>
        <taxon>Eukaryota</taxon>
        <taxon>Metazoa</taxon>
        <taxon>Ecdysozoa</taxon>
        <taxon>Arthropoda</taxon>
        <taxon>Hexapoda</taxon>
        <taxon>Insecta</taxon>
        <taxon>Pterygota</taxon>
        <taxon>Neoptera</taxon>
        <taxon>Endopterygota</taxon>
        <taxon>Diptera</taxon>
        <taxon>Brachycera</taxon>
        <taxon>Muscomorpha</taxon>
        <taxon>Tephritoidea</taxon>
        <taxon>Tephritidae</taxon>
        <taxon>Bactrocera</taxon>
        <taxon>Bactrocera</taxon>
    </lineage>
</organism>